<organism evidence="3 4">
    <name type="scientific">Mytilus galloprovincialis</name>
    <name type="common">Mediterranean mussel</name>
    <dbReference type="NCBI Taxonomy" id="29158"/>
    <lineage>
        <taxon>Eukaryota</taxon>
        <taxon>Metazoa</taxon>
        <taxon>Spiralia</taxon>
        <taxon>Lophotrochozoa</taxon>
        <taxon>Mollusca</taxon>
        <taxon>Bivalvia</taxon>
        <taxon>Autobranchia</taxon>
        <taxon>Pteriomorphia</taxon>
        <taxon>Mytilida</taxon>
        <taxon>Mytiloidea</taxon>
        <taxon>Mytilidae</taxon>
        <taxon>Mytilinae</taxon>
        <taxon>Mytilus</taxon>
    </lineage>
</organism>
<feature type="compositionally biased region" description="Polar residues" evidence="1">
    <location>
        <begin position="32"/>
        <end position="49"/>
    </location>
</feature>
<comment type="caution">
    <text evidence="3">The sequence shown here is derived from an EMBL/GenBank/DDBJ whole genome shotgun (WGS) entry which is preliminary data.</text>
</comment>
<evidence type="ECO:0000313" key="4">
    <source>
        <dbReference type="Proteomes" id="UP000596742"/>
    </source>
</evidence>
<protein>
    <submittedName>
        <fullName evidence="3">Uncharacterized protein</fullName>
    </submittedName>
</protein>
<sequence length="379" mass="42616">MIVNSKMPSPINGYHQDETVKPENEVMGRENIQPTTARPSFVRQRSNVQKVEDCEDLSDGTDGTKPHKPHTLETSKGRSETATKNVHFANGDISNGACGSNDGIDLRPPETPDDEETSLTDDKHGKIRQRLKKKKQRRQQWIAICSCGFFIFLIAAGALSFAVYSHVQQKQSPNHNHGVLFCYSCDIVKAEDIITYKEDYKMCCVGKDAKLKTTEVKASPVTAEIKEGTEKESHRVQFQEISIDVDRSEGESLGFRMLSAESSNNPSFLHLAKTANTEIVIHESGLYMMTMTLTTRAPRSETKGSYYRFMACLKFQNGNFQDDECRKITLLPNVGDPFEIHKTINLNKGTIIRATSTNLNLLERNVILNKMQIVQLHKS</sequence>
<keyword evidence="2" id="KW-1133">Transmembrane helix</keyword>
<dbReference type="AlphaFoldDB" id="A0A8B6DTQ9"/>
<feature type="region of interest" description="Disordered" evidence="1">
    <location>
        <begin position="1"/>
        <end position="123"/>
    </location>
</feature>
<dbReference type="EMBL" id="UYJE01004030">
    <property type="protein sequence ID" value="VDI24393.1"/>
    <property type="molecule type" value="Genomic_DNA"/>
</dbReference>
<proteinExistence type="predicted"/>
<accession>A0A8B6DTQ9</accession>
<evidence type="ECO:0000256" key="1">
    <source>
        <dbReference type="SAM" id="MobiDB-lite"/>
    </source>
</evidence>
<evidence type="ECO:0000313" key="3">
    <source>
        <dbReference type="EMBL" id="VDI24393.1"/>
    </source>
</evidence>
<feature type="compositionally biased region" description="Basic and acidic residues" evidence="1">
    <location>
        <begin position="15"/>
        <end position="28"/>
    </location>
</feature>
<keyword evidence="2" id="KW-0472">Membrane</keyword>
<name>A0A8B6DTQ9_MYTGA</name>
<evidence type="ECO:0000256" key="2">
    <source>
        <dbReference type="SAM" id="Phobius"/>
    </source>
</evidence>
<keyword evidence="2" id="KW-0812">Transmembrane</keyword>
<gene>
    <name evidence="3" type="ORF">MGAL_10B005580</name>
</gene>
<feature type="compositionally biased region" description="Basic and acidic residues" evidence="1">
    <location>
        <begin position="62"/>
        <end position="81"/>
    </location>
</feature>
<dbReference type="Proteomes" id="UP000596742">
    <property type="component" value="Unassembled WGS sequence"/>
</dbReference>
<feature type="transmembrane region" description="Helical" evidence="2">
    <location>
        <begin position="141"/>
        <end position="164"/>
    </location>
</feature>
<keyword evidence="4" id="KW-1185">Reference proteome</keyword>
<dbReference type="OrthoDB" id="6065168at2759"/>
<reference evidence="3" key="1">
    <citation type="submission" date="2018-11" db="EMBL/GenBank/DDBJ databases">
        <authorList>
            <person name="Alioto T."/>
            <person name="Alioto T."/>
        </authorList>
    </citation>
    <scope>NUCLEOTIDE SEQUENCE</scope>
</reference>